<dbReference type="SUPFAM" id="SSF47240">
    <property type="entry name" value="Ferritin-like"/>
    <property type="match status" value="1"/>
</dbReference>
<keyword evidence="11" id="KW-1185">Reference proteome</keyword>
<dbReference type="STRING" id="546271.Selsp_2234"/>
<dbReference type="SUPFAM" id="SSF57802">
    <property type="entry name" value="Rubredoxin-like"/>
    <property type="match status" value="1"/>
</dbReference>
<evidence type="ECO:0000313" key="8">
    <source>
        <dbReference type="EMBL" id="AEC01180.1"/>
    </source>
</evidence>
<dbReference type="OrthoDB" id="9799749at2"/>
<evidence type="ECO:0000313" key="10">
    <source>
        <dbReference type="Proteomes" id="UP000003505"/>
    </source>
</evidence>
<dbReference type="NCBIfam" id="NF045767">
    <property type="entry name" value="RuberyRbr"/>
    <property type="match status" value="1"/>
</dbReference>
<protein>
    <submittedName>
        <fullName evidence="9">Rubrerythrin</fullName>
    </submittedName>
</protein>
<name>C9LUV6_SELS3</name>
<evidence type="ECO:0000256" key="4">
    <source>
        <dbReference type="ARBA" id="ARBA00022982"/>
    </source>
</evidence>
<dbReference type="EMBL" id="ACKP02000019">
    <property type="protein sequence ID" value="EEX77372.1"/>
    <property type="molecule type" value="Genomic_DNA"/>
</dbReference>
<evidence type="ECO:0000256" key="3">
    <source>
        <dbReference type="ARBA" id="ARBA00022723"/>
    </source>
</evidence>
<dbReference type="PANTHER" id="PTHR43865:SF1">
    <property type="entry name" value="RUBRERYTHRIN-RELATED"/>
    <property type="match status" value="1"/>
</dbReference>
<dbReference type="Gene3D" id="2.20.28.10">
    <property type="match status" value="1"/>
</dbReference>
<dbReference type="InterPro" id="IPR003251">
    <property type="entry name" value="Rr_diiron-bd_dom"/>
</dbReference>
<dbReference type="Pfam" id="PF02915">
    <property type="entry name" value="Rubrerythrin"/>
    <property type="match status" value="1"/>
</dbReference>
<comment type="cofactor">
    <cofactor evidence="1">
        <name>Fe(3+)</name>
        <dbReference type="ChEBI" id="CHEBI:29034"/>
    </cofactor>
</comment>
<dbReference type="InterPro" id="IPR009040">
    <property type="entry name" value="Ferritin-like_diiron"/>
</dbReference>
<evidence type="ECO:0000259" key="7">
    <source>
        <dbReference type="PROSITE" id="PS50905"/>
    </source>
</evidence>
<dbReference type="KEGG" id="ssg:Selsp_2234"/>
<keyword evidence="3" id="KW-0479">Metal-binding</keyword>
<evidence type="ECO:0000256" key="1">
    <source>
        <dbReference type="ARBA" id="ARBA00001965"/>
    </source>
</evidence>
<dbReference type="InterPro" id="IPR024934">
    <property type="entry name" value="Rubredoxin-like_dom"/>
</dbReference>
<dbReference type="HOGENOM" id="CLU_095256_0_0_9"/>
<evidence type="ECO:0000313" key="9">
    <source>
        <dbReference type="EMBL" id="EEX77372.1"/>
    </source>
</evidence>
<dbReference type="InterPro" id="IPR009078">
    <property type="entry name" value="Ferritin-like_SF"/>
</dbReference>
<dbReference type="GO" id="GO:0016491">
    <property type="term" value="F:oxidoreductase activity"/>
    <property type="evidence" value="ECO:0007669"/>
    <property type="project" value="InterPro"/>
</dbReference>
<dbReference type="FunFam" id="2.20.28.10:FF:000018">
    <property type="entry name" value="Rubrerythrin"/>
    <property type="match status" value="1"/>
</dbReference>
<dbReference type="AlphaFoldDB" id="C9LUV6"/>
<dbReference type="CDD" id="cd00729">
    <property type="entry name" value="rubredoxin_SM"/>
    <property type="match status" value="1"/>
</dbReference>
<dbReference type="Proteomes" id="UP000011124">
    <property type="component" value="Chromosome"/>
</dbReference>
<gene>
    <name evidence="8" type="ordered locus">Selsp_2234</name>
    <name evidence="9" type="ORF">SELSPUOL_01246</name>
</gene>
<evidence type="ECO:0000256" key="5">
    <source>
        <dbReference type="ARBA" id="ARBA00023004"/>
    </source>
</evidence>
<proteinExistence type="predicted"/>
<feature type="domain" description="Ferritin-like diiron" evidence="7">
    <location>
        <begin position="2"/>
        <end position="132"/>
    </location>
</feature>
<dbReference type="InterPro" id="IPR052364">
    <property type="entry name" value="Rubrerythrin"/>
</dbReference>
<organism evidence="9 10">
    <name type="scientific">Selenomonas sputigena (strain ATCC 35185 / DSM 20758 / CCUG 44933 / VPI D19B-28)</name>
    <dbReference type="NCBI Taxonomy" id="546271"/>
    <lineage>
        <taxon>Bacteria</taxon>
        <taxon>Bacillati</taxon>
        <taxon>Bacillota</taxon>
        <taxon>Negativicutes</taxon>
        <taxon>Selenomonadales</taxon>
        <taxon>Selenomonadaceae</taxon>
        <taxon>Selenomonas</taxon>
    </lineage>
</organism>
<evidence type="ECO:0000259" key="6">
    <source>
        <dbReference type="PROSITE" id="PS50903"/>
    </source>
</evidence>
<dbReference type="eggNOG" id="COG1592">
    <property type="taxonomic scope" value="Bacteria"/>
</dbReference>
<feature type="domain" description="Rubredoxin-like" evidence="6">
    <location>
        <begin position="139"/>
        <end position="173"/>
    </location>
</feature>
<keyword evidence="2" id="KW-0813">Transport</keyword>
<dbReference type="CDD" id="cd01041">
    <property type="entry name" value="Rubrerythrin"/>
    <property type="match status" value="1"/>
</dbReference>
<keyword evidence="4" id="KW-0249">Electron transport</keyword>
<reference evidence="8 11" key="2">
    <citation type="submission" date="2011-04" db="EMBL/GenBank/DDBJ databases">
        <title>The complete genome of Selenomonas sputigena DSM 20758.</title>
        <authorList>
            <consortium name="US DOE Joint Genome Institute (JGI-PGF)"/>
            <person name="Lucas S."/>
            <person name="Copeland A."/>
            <person name="Lapidus A."/>
            <person name="Bruce D."/>
            <person name="Goodwin L."/>
            <person name="Pitluck S."/>
            <person name="Peters L."/>
            <person name="Kyrpides N."/>
            <person name="Mavromatis K."/>
            <person name="Ivanova N."/>
            <person name="Ovchinnikova G."/>
            <person name="Teshima H."/>
            <person name="Detter J.C."/>
            <person name="Tapia R."/>
            <person name="Han C."/>
            <person name="Land M."/>
            <person name="Hauser L."/>
            <person name="Markowitz V."/>
            <person name="Cheng J.-F."/>
            <person name="Hugenholtz P."/>
            <person name="Woyke T."/>
            <person name="Wu D."/>
            <person name="Gronow S."/>
            <person name="Wellnitz S."/>
            <person name="Schneider S."/>
            <person name="Klenk H.-P."/>
            <person name="Eisen J.A."/>
        </authorList>
    </citation>
    <scope>NUCLEOTIDE SEQUENCE [LARGE SCALE GENOMIC DNA]</scope>
    <source>
        <strain evidence="8">ATCC 35185</strain>
        <strain evidence="11">ATCC 35185 / DSM 20758 / VPI D19B-28</strain>
    </source>
</reference>
<evidence type="ECO:0000313" key="11">
    <source>
        <dbReference type="Proteomes" id="UP000011124"/>
    </source>
</evidence>
<dbReference type="Proteomes" id="UP000003505">
    <property type="component" value="Unassembled WGS sequence"/>
</dbReference>
<dbReference type="RefSeq" id="WP_006192533.1">
    <property type="nucleotide sequence ID" value="NC_015437.1"/>
</dbReference>
<accession>C9LUV6</accession>
<dbReference type="InterPro" id="IPR048574">
    <property type="entry name" value="RUBY_RBDX"/>
</dbReference>
<dbReference type="GO" id="GO:0005506">
    <property type="term" value="F:iron ion binding"/>
    <property type="evidence" value="ECO:0007669"/>
    <property type="project" value="InterPro"/>
</dbReference>
<keyword evidence="5" id="KW-0408">Iron</keyword>
<dbReference type="Gene3D" id="1.20.1260.10">
    <property type="match status" value="1"/>
</dbReference>
<dbReference type="PANTHER" id="PTHR43865">
    <property type="entry name" value="RUBRERYTHRIN-RELATED"/>
    <property type="match status" value="1"/>
</dbReference>
<dbReference type="InterPro" id="IPR012347">
    <property type="entry name" value="Ferritin-like"/>
</dbReference>
<dbReference type="PROSITE" id="PS50903">
    <property type="entry name" value="RUBREDOXIN_LIKE"/>
    <property type="match status" value="1"/>
</dbReference>
<dbReference type="EMBL" id="CP002637">
    <property type="protein sequence ID" value="AEC01180.1"/>
    <property type="molecule type" value="Genomic_DNA"/>
</dbReference>
<sequence>MELKGSQTEKNLWAAFAGESQAYTKYGYYASRAKKDGFEQISALFTETSGNEKEHAKIWFKLVAGIGTTAENLEAAADGEHEEWTSMYPEFAKVAREEGFTKIANLFEAVAKIEKEHEERYRLLLANVKDEKVFKKDEKIIWQCRNCGYVCESPQAPQVCPVCAHPQAYFEQLKKNY</sequence>
<reference evidence="9 10" key="1">
    <citation type="submission" date="2009-09" db="EMBL/GenBank/DDBJ databases">
        <authorList>
            <person name="Weinstock G."/>
            <person name="Sodergren E."/>
            <person name="Clifton S."/>
            <person name="Fulton L."/>
            <person name="Fulton B."/>
            <person name="Courtney L."/>
            <person name="Fronick C."/>
            <person name="Harrison M."/>
            <person name="Strong C."/>
            <person name="Farmer C."/>
            <person name="Delahaunty K."/>
            <person name="Markovic C."/>
            <person name="Hall O."/>
            <person name="Minx P."/>
            <person name="Tomlinson C."/>
            <person name="Mitreva M."/>
            <person name="Nelson J."/>
            <person name="Hou S."/>
            <person name="Wollam A."/>
            <person name="Pepin K.H."/>
            <person name="Johnson M."/>
            <person name="Bhonagiri V."/>
            <person name="Nash W.E."/>
            <person name="Warren W."/>
            <person name="Chinwalla A."/>
            <person name="Mardis E.R."/>
            <person name="Wilson R.K."/>
        </authorList>
    </citation>
    <scope>NUCLEOTIDE SEQUENCE [LARGE SCALE GENOMIC DNA]</scope>
    <source>
        <strain evidence="9">ATCC 35185</strain>
        <strain evidence="10">ATCC 35185 / DSM 20758 / VPI D19B-28</strain>
    </source>
</reference>
<dbReference type="PROSITE" id="PS50905">
    <property type="entry name" value="FERRITIN_LIKE"/>
    <property type="match status" value="1"/>
</dbReference>
<evidence type="ECO:0000256" key="2">
    <source>
        <dbReference type="ARBA" id="ARBA00022448"/>
    </source>
</evidence>
<dbReference type="Pfam" id="PF21349">
    <property type="entry name" value="RUBY_RBDX"/>
    <property type="match status" value="1"/>
</dbReference>